<evidence type="ECO:0000313" key="3">
    <source>
        <dbReference type="EMBL" id="KAF5353347.1"/>
    </source>
</evidence>
<keyword evidence="1" id="KW-0677">Repeat</keyword>
<evidence type="ECO:0000256" key="1">
    <source>
        <dbReference type="ARBA" id="ARBA00022737"/>
    </source>
</evidence>
<dbReference type="OrthoDB" id="5967843at2759"/>
<dbReference type="InterPro" id="IPR027417">
    <property type="entry name" value="P-loop_NTPase"/>
</dbReference>
<proteinExistence type="predicted"/>
<dbReference type="InterPro" id="IPR056884">
    <property type="entry name" value="NPHP3-like_N"/>
</dbReference>
<sequence>MSFFAASQNIINGGIFIDNSTGTAHTPSGPSGIEVLLTASAPDATYDSSARDPPPRCFPGTREQYVEEITRWAVSDNNEAPLPILWMKGPAGVGKSAVAQTCAERLKGRNKPFAAFFFSIQGQNDPKRFFPSIAYQLSTILPEYHVMLDKMIRTDRTLVNKSARYQLQNLIIEPLRRLHQSGKGFTERVPILIDGLDECDGIEAQRTIIDLVAKVSREDNTQLCWVFFSRPEPHIESIFSRPEITELTHQIYLPISHEADKDIALFLRSGFRDIIERTCIGLEPQWPSDNTVESIVHAARGLFIYAAAVLRFIGNSDWHNPVDALSAVLELIDSTNIPKSNINWKSPLAELDTLYAFIVSRIPPEMSPETRLFFSLYSLMRMNIHRSAIIWSNMLRISRVRLRAICNQLSAVLQFWEKPTNNDIDTIVGDHLSDGDHSNGLSDLNTIIRFSTGGSISFYHKSFIDFLVEPSRSGKFCATSPAMYETLLKHITQLWFDYDSRISLPVSEWDSSSAAQIVGRSPLSDPHPNEFANLAMIGNIYEWIYTAIALLVDSGVMRPKVVRQALNRCDFSKGLQARTGRLNNNYTQRTHYRGSDSYKANFDGSLILRVPPNSFADFDTAGLRKSIQSRLDAGMIRPYYPNLIFRLKVLFRRFRQSEDPVESGLFEMGRGEKGTIWFWEINHEKKYFQVVHSPDMDGLMQVYRGEKIKDWLKNWDERPKRGANEGVVL</sequence>
<organism evidence="3 4">
    <name type="scientific">Leucocoprinus leucothites</name>
    <dbReference type="NCBI Taxonomy" id="201217"/>
    <lineage>
        <taxon>Eukaryota</taxon>
        <taxon>Fungi</taxon>
        <taxon>Dikarya</taxon>
        <taxon>Basidiomycota</taxon>
        <taxon>Agaricomycotina</taxon>
        <taxon>Agaricomycetes</taxon>
        <taxon>Agaricomycetidae</taxon>
        <taxon>Agaricales</taxon>
        <taxon>Agaricineae</taxon>
        <taxon>Agaricaceae</taxon>
        <taxon>Leucocoprinus</taxon>
    </lineage>
</organism>
<name>A0A8H5D6Y0_9AGAR</name>
<dbReference type="PANTHER" id="PTHR10039:SF5">
    <property type="entry name" value="NACHT DOMAIN-CONTAINING PROTEIN"/>
    <property type="match status" value="1"/>
</dbReference>
<accession>A0A8H5D6Y0</accession>
<dbReference type="SUPFAM" id="SSF52540">
    <property type="entry name" value="P-loop containing nucleoside triphosphate hydrolases"/>
    <property type="match status" value="1"/>
</dbReference>
<dbReference type="Pfam" id="PF24883">
    <property type="entry name" value="NPHP3_N"/>
    <property type="match status" value="1"/>
</dbReference>
<dbReference type="AlphaFoldDB" id="A0A8H5D6Y0"/>
<keyword evidence="4" id="KW-1185">Reference proteome</keyword>
<reference evidence="3 4" key="1">
    <citation type="journal article" date="2020" name="ISME J.">
        <title>Uncovering the hidden diversity of litter-decomposition mechanisms in mushroom-forming fungi.</title>
        <authorList>
            <person name="Floudas D."/>
            <person name="Bentzer J."/>
            <person name="Ahren D."/>
            <person name="Johansson T."/>
            <person name="Persson P."/>
            <person name="Tunlid A."/>
        </authorList>
    </citation>
    <scope>NUCLEOTIDE SEQUENCE [LARGE SCALE GENOMIC DNA]</scope>
    <source>
        <strain evidence="3 4">CBS 146.42</strain>
    </source>
</reference>
<dbReference type="PANTHER" id="PTHR10039">
    <property type="entry name" value="AMELOGENIN"/>
    <property type="match status" value="1"/>
</dbReference>
<dbReference type="Proteomes" id="UP000559027">
    <property type="component" value="Unassembled WGS sequence"/>
</dbReference>
<comment type="caution">
    <text evidence="3">The sequence shown here is derived from an EMBL/GenBank/DDBJ whole genome shotgun (WGS) entry which is preliminary data.</text>
</comment>
<dbReference type="Gene3D" id="3.40.50.300">
    <property type="entry name" value="P-loop containing nucleotide triphosphate hydrolases"/>
    <property type="match status" value="1"/>
</dbReference>
<protein>
    <recommendedName>
        <fullName evidence="2">Nephrocystin 3-like N-terminal domain-containing protein</fullName>
    </recommendedName>
</protein>
<evidence type="ECO:0000313" key="4">
    <source>
        <dbReference type="Proteomes" id="UP000559027"/>
    </source>
</evidence>
<evidence type="ECO:0000259" key="2">
    <source>
        <dbReference type="Pfam" id="PF24883"/>
    </source>
</evidence>
<dbReference type="EMBL" id="JAACJO010000010">
    <property type="protein sequence ID" value="KAF5353347.1"/>
    <property type="molecule type" value="Genomic_DNA"/>
</dbReference>
<gene>
    <name evidence="3" type="ORF">D9756_007793</name>
</gene>
<feature type="domain" description="Nephrocystin 3-like N-terminal" evidence="2">
    <location>
        <begin position="68"/>
        <end position="230"/>
    </location>
</feature>